<feature type="repeat" description="PPR" evidence="3">
    <location>
        <begin position="154"/>
        <end position="188"/>
    </location>
</feature>
<feature type="repeat" description="PPR" evidence="3">
    <location>
        <begin position="198"/>
        <end position="232"/>
    </location>
</feature>
<keyword evidence="2" id="KW-0677">Repeat</keyword>
<gene>
    <name evidence="4" type="ORF">F511_09037</name>
</gene>
<reference evidence="4 5" key="1">
    <citation type="journal article" date="2015" name="Proc. Natl. Acad. Sci. U.S.A.">
        <title>The resurrection genome of Boea hygrometrica: A blueprint for survival of dehydration.</title>
        <authorList>
            <person name="Xiao L."/>
            <person name="Yang G."/>
            <person name="Zhang L."/>
            <person name="Yang X."/>
            <person name="Zhao S."/>
            <person name="Ji Z."/>
            <person name="Zhou Q."/>
            <person name="Hu M."/>
            <person name="Wang Y."/>
            <person name="Chen M."/>
            <person name="Xu Y."/>
            <person name="Jin H."/>
            <person name="Xiao X."/>
            <person name="Hu G."/>
            <person name="Bao F."/>
            <person name="Hu Y."/>
            <person name="Wan P."/>
            <person name="Li L."/>
            <person name="Deng X."/>
            <person name="Kuang T."/>
            <person name="Xiang C."/>
            <person name="Zhu J.K."/>
            <person name="Oliver M.J."/>
            <person name="He Y."/>
        </authorList>
    </citation>
    <scope>NUCLEOTIDE SEQUENCE [LARGE SCALE GENOMIC DNA]</scope>
    <source>
        <strain evidence="5">cv. XS01</strain>
    </source>
</reference>
<dbReference type="EMBL" id="KV014362">
    <property type="protein sequence ID" value="KZV22515.1"/>
    <property type="molecule type" value="Genomic_DNA"/>
</dbReference>
<dbReference type="InterPro" id="IPR002885">
    <property type="entry name" value="PPR_rpt"/>
</dbReference>
<dbReference type="Pfam" id="PF13041">
    <property type="entry name" value="PPR_2"/>
    <property type="match status" value="1"/>
</dbReference>
<feature type="repeat" description="PPR" evidence="3">
    <location>
        <begin position="233"/>
        <end position="267"/>
    </location>
</feature>
<dbReference type="Proteomes" id="UP000250235">
    <property type="component" value="Unassembled WGS sequence"/>
</dbReference>
<dbReference type="InterPro" id="IPR050667">
    <property type="entry name" value="PPR-containing_protein"/>
</dbReference>
<dbReference type="OrthoDB" id="1731516at2759"/>
<dbReference type="NCBIfam" id="TIGR00756">
    <property type="entry name" value="PPR"/>
    <property type="match status" value="3"/>
</dbReference>
<evidence type="ECO:0000256" key="3">
    <source>
        <dbReference type="PROSITE-ProRule" id="PRU00708"/>
    </source>
</evidence>
<dbReference type="PANTHER" id="PTHR47939">
    <property type="entry name" value="MEMBRANE-ASSOCIATED SALT-INDUCIBLE PROTEIN-LIKE"/>
    <property type="match status" value="1"/>
</dbReference>
<dbReference type="InterPro" id="IPR011990">
    <property type="entry name" value="TPR-like_helical_dom_sf"/>
</dbReference>
<keyword evidence="5" id="KW-1185">Reference proteome</keyword>
<comment type="similarity">
    <text evidence="1">Belongs to the PPR family. P subfamily.</text>
</comment>
<evidence type="ECO:0000256" key="2">
    <source>
        <dbReference type="ARBA" id="ARBA00022737"/>
    </source>
</evidence>
<dbReference type="AlphaFoldDB" id="A0A2Z7AL48"/>
<proteinExistence type="inferred from homology"/>
<name>A0A2Z7AL48_9LAMI</name>
<evidence type="ECO:0000313" key="4">
    <source>
        <dbReference type="EMBL" id="KZV22515.1"/>
    </source>
</evidence>
<dbReference type="PROSITE" id="PS51375">
    <property type="entry name" value="PPR"/>
    <property type="match status" value="3"/>
</dbReference>
<dbReference type="Pfam" id="PF12854">
    <property type="entry name" value="PPR_1"/>
    <property type="match status" value="2"/>
</dbReference>
<dbReference type="Gene3D" id="1.25.40.10">
    <property type="entry name" value="Tetratricopeptide repeat domain"/>
    <property type="match status" value="2"/>
</dbReference>
<accession>A0A2Z7AL48</accession>
<dbReference type="PANTHER" id="PTHR47939:SF13">
    <property type="entry name" value="OS03G0201400 PROTEIN"/>
    <property type="match status" value="1"/>
</dbReference>
<evidence type="ECO:0000313" key="5">
    <source>
        <dbReference type="Proteomes" id="UP000250235"/>
    </source>
</evidence>
<sequence length="316" mass="35004">MSKCKLIDLAGASNFSVLCSEFLSREDEQLHPLFSIDSSEISLFVDSPQIFITPIVAISSSSLSFFFHIGCLSDAMYNVLISNGITPDIFVLNNLLSALVMASMNDSAREMFIDLGGDLESGLELFDKIVADELTLDKVIYKVQEISETGTVPDAITYTTLIDGFCKNKNVNSAMKKLNEMHAKALYQAMLAKNIVPDIVIFSVLVQGLCNKGQVGNAAKMLKDMKKKNVTPNVLIYNKLIAGYFRDANLIEAFRLHDEMLDRGLTPDDATYDLLVSGKLNQKLSLSSFLVHEPSSWNYRYHSLLLEGEISFVNAV</sequence>
<organism evidence="4 5">
    <name type="scientific">Dorcoceras hygrometricum</name>
    <dbReference type="NCBI Taxonomy" id="472368"/>
    <lineage>
        <taxon>Eukaryota</taxon>
        <taxon>Viridiplantae</taxon>
        <taxon>Streptophyta</taxon>
        <taxon>Embryophyta</taxon>
        <taxon>Tracheophyta</taxon>
        <taxon>Spermatophyta</taxon>
        <taxon>Magnoliopsida</taxon>
        <taxon>eudicotyledons</taxon>
        <taxon>Gunneridae</taxon>
        <taxon>Pentapetalae</taxon>
        <taxon>asterids</taxon>
        <taxon>lamiids</taxon>
        <taxon>Lamiales</taxon>
        <taxon>Gesneriaceae</taxon>
        <taxon>Didymocarpoideae</taxon>
        <taxon>Trichosporeae</taxon>
        <taxon>Loxocarpinae</taxon>
        <taxon>Dorcoceras</taxon>
    </lineage>
</organism>
<evidence type="ECO:0000256" key="1">
    <source>
        <dbReference type="ARBA" id="ARBA00007626"/>
    </source>
</evidence>
<protein>
    <submittedName>
        <fullName evidence="4">Pentatricopeptide repeat-containing family protein</fullName>
    </submittedName>
</protein>